<dbReference type="Pfam" id="PF20587">
    <property type="entry name" value="DUF6789"/>
    <property type="match status" value="1"/>
</dbReference>
<keyword evidence="1" id="KW-0472">Membrane</keyword>
<name>A0A223S7I8_9ACTN</name>
<protein>
    <recommendedName>
        <fullName evidence="4">DUF1440 domain-containing protein</fullName>
    </recommendedName>
</protein>
<keyword evidence="3" id="KW-1185">Reference proteome</keyword>
<keyword evidence="1" id="KW-1133">Transmembrane helix</keyword>
<evidence type="ECO:0000313" key="3">
    <source>
        <dbReference type="Proteomes" id="UP000215005"/>
    </source>
</evidence>
<feature type="transmembrane region" description="Helical" evidence="1">
    <location>
        <begin position="78"/>
        <end position="101"/>
    </location>
</feature>
<proteinExistence type="predicted"/>
<organism evidence="2 3">
    <name type="scientific">Nocardiopsis gilva YIM 90087</name>
    <dbReference type="NCBI Taxonomy" id="1235441"/>
    <lineage>
        <taxon>Bacteria</taxon>
        <taxon>Bacillati</taxon>
        <taxon>Actinomycetota</taxon>
        <taxon>Actinomycetes</taxon>
        <taxon>Streptosporangiales</taxon>
        <taxon>Nocardiopsidaceae</taxon>
        <taxon>Nocardiopsis</taxon>
    </lineage>
</organism>
<accession>A0A223S7I8</accession>
<feature type="transmembrane region" description="Helical" evidence="1">
    <location>
        <begin position="113"/>
        <end position="132"/>
    </location>
</feature>
<dbReference type="Proteomes" id="UP000215005">
    <property type="component" value="Chromosome"/>
</dbReference>
<feature type="transmembrane region" description="Helical" evidence="1">
    <location>
        <begin position="49"/>
        <end position="71"/>
    </location>
</feature>
<evidence type="ECO:0008006" key="4">
    <source>
        <dbReference type="Google" id="ProtNLM"/>
    </source>
</evidence>
<dbReference type="EMBL" id="CP022753">
    <property type="protein sequence ID" value="ASU84083.1"/>
    <property type="molecule type" value="Genomic_DNA"/>
</dbReference>
<gene>
    <name evidence="2" type="ORF">CDO52_15960</name>
</gene>
<reference evidence="2 3" key="1">
    <citation type="submission" date="2017-08" db="EMBL/GenBank/DDBJ databases">
        <title>The complete genome sequence of Nocardiopsis gilva YIM 90087.</title>
        <authorList>
            <person name="Yin M."/>
            <person name="Tang S."/>
        </authorList>
    </citation>
    <scope>NUCLEOTIDE SEQUENCE [LARGE SCALE GENOMIC DNA]</scope>
    <source>
        <strain evidence="2 3">YIM 90087</strain>
    </source>
</reference>
<keyword evidence="1" id="KW-0812">Transmembrane</keyword>
<sequence>MAGIGWGALATVAMSVPMLAATATGISPMPKPVPMALVSHGLGAVPEPGAVALAATAHLAYGAAAGALLAGLFRRVTVLIGVAYATVLWALMGLVWLPYLGWGPFGTAETPKIAIATLVLHVVYGATLGLLLDRSQSDGGGRR</sequence>
<dbReference type="KEGG" id="ngv:CDO52_15960"/>
<dbReference type="InterPro" id="IPR046739">
    <property type="entry name" value="DUF6789"/>
</dbReference>
<dbReference type="AlphaFoldDB" id="A0A223S7I8"/>
<evidence type="ECO:0000256" key="1">
    <source>
        <dbReference type="SAM" id="Phobius"/>
    </source>
</evidence>
<evidence type="ECO:0000313" key="2">
    <source>
        <dbReference type="EMBL" id="ASU84083.1"/>
    </source>
</evidence>